<dbReference type="Proteomes" id="UP000239366">
    <property type="component" value="Unassembled WGS sequence"/>
</dbReference>
<evidence type="ECO:0000313" key="3">
    <source>
        <dbReference type="Proteomes" id="UP000239366"/>
    </source>
</evidence>
<keyword evidence="3" id="KW-1185">Reference proteome</keyword>
<dbReference type="EMBL" id="MQVX01000001">
    <property type="protein sequence ID" value="PQJ16234.1"/>
    <property type="molecule type" value="Genomic_DNA"/>
</dbReference>
<dbReference type="OrthoDB" id="9806653at2"/>
<dbReference type="InterPro" id="IPR028098">
    <property type="entry name" value="Glyco_trans_4-like_N"/>
</dbReference>
<dbReference type="GO" id="GO:0016757">
    <property type="term" value="F:glycosyltransferase activity"/>
    <property type="evidence" value="ECO:0007669"/>
    <property type="project" value="UniProtKB-ARBA"/>
</dbReference>
<dbReference type="Gene3D" id="3.40.50.2000">
    <property type="entry name" value="Glycogen Phosphorylase B"/>
    <property type="match status" value="2"/>
</dbReference>
<gene>
    <name evidence="2" type="ORF">BST99_11330</name>
</gene>
<evidence type="ECO:0000313" key="2">
    <source>
        <dbReference type="EMBL" id="PQJ16234.1"/>
    </source>
</evidence>
<dbReference type="InterPro" id="IPR050194">
    <property type="entry name" value="Glycosyltransferase_grp1"/>
</dbReference>
<dbReference type="Pfam" id="PF13439">
    <property type="entry name" value="Glyco_transf_4"/>
    <property type="match status" value="1"/>
</dbReference>
<dbReference type="SUPFAM" id="SSF53756">
    <property type="entry name" value="UDP-Glycosyltransferase/glycogen phosphorylase"/>
    <property type="match status" value="1"/>
</dbReference>
<dbReference type="PANTHER" id="PTHR45947:SF3">
    <property type="entry name" value="SULFOQUINOVOSYL TRANSFERASE SQD2"/>
    <property type="match status" value="1"/>
</dbReference>
<proteinExistence type="predicted"/>
<dbReference type="Pfam" id="PF13692">
    <property type="entry name" value="Glyco_trans_1_4"/>
    <property type="match status" value="1"/>
</dbReference>
<dbReference type="PANTHER" id="PTHR45947">
    <property type="entry name" value="SULFOQUINOVOSYL TRANSFERASE SQD2"/>
    <property type="match status" value="1"/>
</dbReference>
<organism evidence="2 3">
    <name type="scientific">Aureicoccus marinus</name>
    <dbReference type="NCBI Taxonomy" id="754435"/>
    <lineage>
        <taxon>Bacteria</taxon>
        <taxon>Pseudomonadati</taxon>
        <taxon>Bacteroidota</taxon>
        <taxon>Flavobacteriia</taxon>
        <taxon>Flavobacteriales</taxon>
        <taxon>Flavobacteriaceae</taxon>
        <taxon>Aureicoccus</taxon>
    </lineage>
</organism>
<dbReference type="AlphaFoldDB" id="A0A2S7T9A3"/>
<comment type="caution">
    <text evidence="2">The sequence shown here is derived from an EMBL/GenBank/DDBJ whole genome shotgun (WGS) entry which is preliminary data.</text>
</comment>
<dbReference type="RefSeq" id="WP_105001909.1">
    <property type="nucleotide sequence ID" value="NZ_MQVX01000001.1"/>
</dbReference>
<accession>A0A2S7T9A3</accession>
<reference evidence="3" key="1">
    <citation type="submission" date="2016-11" db="EMBL/GenBank/DDBJ databases">
        <title>Trade-off between light-utilization and light-protection in marine flavobacteria.</title>
        <authorList>
            <person name="Kumagai Y."/>
            <person name="Yoshizawa S."/>
            <person name="Kogure K."/>
        </authorList>
    </citation>
    <scope>NUCLEOTIDE SEQUENCE [LARGE SCALE GENOMIC DNA]</scope>
    <source>
        <strain evidence="3">SG-18</strain>
    </source>
</reference>
<feature type="domain" description="Glycosyltransferase subfamily 4-like N-terminal" evidence="1">
    <location>
        <begin position="15"/>
        <end position="183"/>
    </location>
</feature>
<protein>
    <recommendedName>
        <fullName evidence="1">Glycosyltransferase subfamily 4-like N-terminal domain-containing protein</fullName>
    </recommendedName>
</protein>
<evidence type="ECO:0000259" key="1">
    <source>
        <dbReference type="Pfam" id="PF13439"/>
    </source>
</evidence>
<name>A0A2S7T9A3_9FLAO</name>
<sequence>MKKLKVVHVVEALGGGVYSYFCDLSKVFAKDERVETYIIYSSGRNEVNKATILDKMAPEINYVLMDMASSISPVKDAHAARELAKLLNGIQADIIHLHSSKAGVIGKLAIQLSKTKSLVYYTPHGYSFLRKDISASKRTFFKAVERSMSSFFPGSTVACGDTEYNYAKNLGEAYLIRNGVNLENIRKHLLEFSNPRMTVGILGRITFARNPPLFNRLAHHFSELDFMWIGDGDLRDQLTAPNIKITGWFTDREEGLRYLNGLDVYLQPSLWEGLPISIIEAMALEKPVVASKIVGNKDLVRHGQTGFLFESFEVAVQQIESLKKEELRRTLGQRALKVVEENFDCTKNFSSLIDLYVSHLGNKEKKG</sequence>